<keyword evidence="3" id="KW-0808">Transferase</keyword>
<keyword evidence="4" id="KW-1185">Reference proteome</keyword>
<evidence type="ECO:0000259" key="2">
    <source>
        <dbReference type="PROSITE" id="PS51186"/>
    </source>
</evidence>
<sequence>MENTETSYSLKRMLPSDWEDYKAIRLEALYTDPDKFGSNYQKEAAYSDSDWYSLLENKNRAIFGLYCQGILVGLTGVALYNGDYSKALLFSSFMKEEHRGKGLSKLFYEERIAWAKQNGCTAILVSHRAGNEISKAANQRFGFRYTHSELVVWPDGTQDEELMYTLML</sequence>
<keyword evidence="1" id="KW-1133">Transmembrane helix</keyword>
<name>A0ABW5L5K5_9SPHI</name>
<feature type="transmembrane region" description="Helical" evidence="1">
    <location>
        <begin position="61"/>
        <end position="80"/>
    </location>
</feature>
<keyword evidence="1" id="KW-0812">Transmembrane</keyword>
<dbReference type="Proteomes" id="UP001597440">
    <property type="component" value="Unassembled WGS sequence"/>
</dbReference>
<gene>
    <name evidence="3" type="ORF">ACFSQW_14100</name>
</gene>
<feature type="domain" description="N-acetyltransferase" evidence="2">
    <location>
        <begin position="8"/>
        <end position="168"/>
    </location>
</feature>
<dbReference type="Gene3D" id="3.40.630.30">
    <property type="match status" value="1"/>
</dbReference>
<keyword evidence="1" id="KW-0472">Membrane</keyword>
<dbReference type="CDD" id="cd04301">
    <property type="entry name" value="NAT_SF"/>
    <property type="match status" value="1"/>
</dbReference>
<evidence type="ECO:0000256" key="1">
    <source>
        <dbReference type="SAM" id="Phobius"/>
    </source>
</evidence>
<dbReference type="SUPFAM" id="SSF55729">
    <property type="entry name" value="Acyl-CoA N-acyltransferases (Nat)"/>
    <property type="match status" value="1"/>
</dbReference>
<reference evidence="4" key="1">
    <citation type="journal article" date="2019" name="Int. J. Syst. Evol. Microbiol.">
        <title>The Global Catalogue of Microorganisms (GCM) 10K type strain sequencing project: providing services to taxonomists for standard genome sequencing and annotation.</title>
        <authorList>
            <consortium name="The Broad Institute Genomics Platform"/>
            <consortium name="The Broad Institute Genome Sequencing Center for Infectious Disease"/>
            <person name="Wu L."/>
            <person name="Ma J."/>
        </authorList>
    </citation>
    <scope>NUCLEOTIDE SEQUENCE [LARGE SCALE GENOMIC DNA]</scope>
    <source>
        <strain evidence="4">KCTC 52298</strain>
    </source>
</reference>
<dbReference type="PROSITE" id="PS51186">
    <property type="entry name" value="GNAT"/>
    <property type="match status" value="1"/>
</dbReference>
<accession>A0ABW5L5K5</accession>
<dbReference type="RefSeq" id="WP_210353855.1">
    <property type="nucleotide sequence ID" value="NZ_JAEQMU010000001.1"/>
</dbReference>
<dbReference type="Pfam" id="PF00583">
    <property type="entry name" value="Acetyltransf_1"/>
    <property type="match status" value="1"/>
</dbReference>
<keyword evidence="3" id="KW-0012">Acyltransferase</keyword>
<dbReference type="EMBL" id="JBHULD010000014">
    <property type="protein sequence ID" value="MFD2555535.1"/>
    <property type="molecule type" value="Genomic_DNA"/>
</dbReference>
<protein>
    <submittedName>
        <fullName evidence="3">GNAT family N-acetyltransferase</fullName>
        <ecNumber evidence="3">2.3.1.-</ecNumber>
    </submittedName>
</protein>
<dbReference type="GO" id="GO:0016746">
    <property type="term" value="F:acyltransferase activity"/>
    <property type="evidence" value="ECO:0007669"/>
    <property type="project" value="UniProtKB-KW"/>
</dbReference>
<organism evidence="3 4">
    <name type="scientific">Sphingobacterium tabacisoli</name>
    <dbReference type="NCBI Taxonomy" id="2044855"/>
    <lineage>
        <taxon>Bacteria</taxon>
        <taxon>Pseudomonadati</taxon>
        <taxon>Bacteroidota</taxon>
        <taxon>Sphingobacteriia</taxon>
        <taxon>Sphingobacteriales</taxon>
        <taxon>Sphingobacteriaceae</taxon>
        <taxon>Sphingobacterium</taxon>
    </lineage>
</organism>
<evidence type="ECO:0000313" key="4">
    <source>
        <dbReference type="Proteomes" id="UP001597440"/>
    </source>
</evidence>
<evidence type="ECO:0000313" key="3">
    <source>
        <dbReference type="EMBL" id="MFD2555535.1"/>
    </source>
</evidence>
<dbReference type="InterPro" id="IPR016181">
    <property type="entry name" value="Acyl_CoA_acyltransferase"/>
</dbReference>
<dbReference type="EC" id="2.3.1.-" evidence="3"/>
<dbReference type="InterPro" id="IPR000182">
    <property type="entry name" value="GNAT_dom"/>
</dbReference>
<comment type="caution">
    <text evidence="3">The sequence shown here is derived from an EMBL/GenBank/DDBJ whole genome shotgun (WGS) entry which is preliminary data.</text>
</comment>
<proteinExistence type="predicted"/>